<dbReference type="Pfam" id="PF25591">
    <property type="entry name" value="LRV_2"/>
    <property type="match status" value="2"/>
</dbReference>
<gene>
    <name evidence="2" type="ORF">BCUN_0638</name>
</gene>
<dbReference type="EMBL" id="JGYV01000001">
    <property type="protein sequence ID" value="KFI66132.1"/>
    <property type="molecule type" value="Genomic_DNA"/>
</dbReference>
<proteinExistence type="predicted"/>
<dbReference type="RefSeq" id="WP_033516683.1">
    <property type="nucleotide sequence ID" value="NZ_JGYV01000001.1"/>
</dbReference>
<feature type="domain" description="Leucine rich repeat variant" evidence="1">
    <location>
        <begin position="6"/>
        <end position="63"/>
    </location>
</feature>
<dbReference type="Proteomes" id="UP000029067">
    <property type="component" value="Unassembled WGS sequence"/>
</dbReference>
<name>A0A087B532_9BIFI</name>
<organism evidence="2 3">
    <name type="scientific">Bifidobacterium cuniculi</name>
    <dbReference type="NCBI Taxonomy" id="1688"/>
    <lineage>
        <taxon>Bacteria</taxon>
        <taxon>Bacillati</taxon>
        <taxon>Actinomycetota</taxon>
        <taxon>Actinomycetes</taxon>
        <taxon>Bifidobacteriales</taxon>
        <taxon>Bifidobacteriaceae</taxon>
        <taxon>Bifidobacterium</taxon>
    </lineage>
</organism>
<dbReference type="eggNOG" id="COG5602">
    <property type="taxonomic scope" value="Bacteria"/>
</dbReference>
<feature type="domain" description="Leucine rich repeat variant" evidence="1">
    <location>
        <begin position="195"/>
        <end position="253"/>
    </location>
</feature>
<dbReference type="OrthoDB" id="5179995at2"/>
<accession>A0A087B532</accession>
<evidence type="ECO:0000259" key="1">
    <source>
        <dbReference type="Pfam" id="PF25591"/>
    </source>
</evidence>
<keyword evidence="3" id="KW-1185">Reference proteome</keyword>
<dbReference type="AlphaFoldDB" id="A0A087B532"/>
<dbReference type="InterPro" id="IPR057893">
    <property type="entry name" value="LRV_2"/>
</dbReference>
<evidence type="ECO:0000313" key="2">
    <source>
        <dbReference type="EMBL" id="KFI66132.1"/>
    </source>
</evidence>
<sequence>MVDYDQAVNIIQDPEADPVLLAKVAYENPEFGANVAAHQRAYPGLLRWIAEFGDERARQTAAQLGYEAPAGVVVDRYVEDGVAQPRDAAARDAYQPGGESAQVADAQPAYQSYEAQRASQSPYGEQPVAVQSIYTTQQPASYEPQTQEADDVDLLHAQFQVTGTQTEQPSYGTQQPEQAADPSYLHIQPTNPYGFTAQEAATTTDPTRMQQIAQYAPELHPALAANPYLYQALLDWLSQLGEPATLEVLRTRQ</sequence>
<reference evidence="2 3" key="1">
    <citation type="submission" date="2014-03" db="EMBL/GenBank/DDBJ databases">
        <title>Genomics of Bifidobacteria.</title>
        <authorList>
            <person name="Ventura M."/>
            <person name="Milani C."/>
            <person name="Lugli G.A."/>
        </authorList>
    </citation>
    <scope>NUCLEOTIDE SEQUENCE [LARGE SCALE GENOMIC DNA]</scope>
    <source>
        <strain evidence="2 3">LMG 10738</strain>
    </source>
</reference>
<comment type="caution">
    <text evidence="2">The sequence shown here is derived from an EMBL/GenBank/DDBJ whole genome shotgun (WGS) entry which is preliminary data.</text>
</comment>
<dbReference type="STRING" id="1688.BCUN_0638"/>
<evidence type="ECO:0000313" key="3">
    <source>
        <dbReference type="Proteomes" id="UP000029067"/>
    </source>
</evidence>
<protein>
    <recommendedName>
        <fullName evidence="1">Leucine rich repeat variant domain-containing protein</fullName>
    </recommendedName>
</protein>